<dbReference type="RefSeq" id="XP_048132999.1">
    <property type="nucleotide sequence ID" value="XM_048277042.1"/>
</dbReference>
<dbReference type="PANTHER" id="PTHR11017">
    <property type="entry name" value="LEUCINE-RICH REPEAT-CONTAINING PROTEIN"/>
    <property type="match status" value="1"/>
</dbReference>
<evidence type="ECO:0000256" key="4">
    <source>
        <dbReference type="SAM" id="MobiDB-lite"/>
    </source>
</evidence>
<dbReference type="InterPro" id="IPR036390">
    <property type="entry name" value="WH_DNA-bd_sf"/>
</dbReference>
<protein>
    <submittedName>
        <fullName evidence="7">Disease resistance protein L6-like isoform X1</fullName>
    </submittedName>
</protein>
<evidence type="ECO:0000256" key="1">
    <source>
        <dbReference type="ARBA" id="ARBA00022614"/>
    </source>
</evidence>
<dbReference type="Gene3D" id="3.40.50.10140">
    <property type="entry name" value="Toll/interleukin-1 receptor homology (TIR) domain"/>
    <property type="match status" value="1"/>
</dbReference>
<feature type="compositionally biased region" description="Polar residues" evidence="4">
    <location>
        <begin position="20"/>
        <end position="30"/>
    </location>
</feature>
<accession>A0ABM3H8S4</accession>
<dbReference type="InterPro" id="IPR042197">
    <property type="entry name" value="Apaf_helical"/>
</dbReference>
<dbReference type="Pfam" id="PF23282">
    <property type="entry name" value="WHD_ROQ1"/>
    <property type="match status" value="1"/>
</dbReference>
<organism evidence="6 7">
    <name type="scientific">Rhodamnia argentea</name>
    <dbReference type="NCBI Taxonomy" id="178133"/>
    <lineage>
        <taxon>Eukaryota</taxon>
        <taxon>Viridiplantae</taxon>
        <taxon>Streptophyta</taxon>
        <taxon>Embryophyta</taxon>
        <taxon>Tracheophyta</taxon>
        <taxon>Spermatophyta</taxon>
        <taxon>Magnoliopsida</taxon>
        <taxon>eudicotyledons</taxon>
        <taxon>Gunneridae</taxon>
        <taxon>Pentapetalae</taxon>
        <taxon>rosids</taxon>
        <taxon>malvids</taxon>
        <taxon>Myrtales</taxon>
        <taxon>Myrtaceae</taxon>
        <taxon>Myrtoideae</taxon>
        <taxon>Myrteae</taxon>
        <taxon>Australasian group</taxon>
        <taxon>Rhodamnia</taxon>
    </lineage>
</organism>
<dbReference type="Gene3D" id="3.40.50.300">
    <property type="entry name" value="P-loop containing nucleotide triphosphate hydrolases"/>
    <property type="match status" value="1"/>
</dbReference>
<dbReference type="InterPro" id="IPR035897">
    <property type="entry name" value="Toll_tir_struct_dom_sf"/>
</dbReference>
<dbReference type="Pfam" id="PF01582">
    <property type="entry name" value="TIR"/>
    <property type="match status" value="1"/>
</dbReference>
<feature type="domain" description="TIR" evidence="5">
    <location>
        <begin position="46"/>
        <end position="213"/>
    </location>
</feature>
<dbReference type="InterPro" id="IPR002182">
    <property type="entry name" value="NB-ARC"/>
</dbReference>
<dbReference type="Pfam" id="PF00931">
    <property type="entry name" value="NB-ARC"/>
    <property type="match status" value="1"/>
</dbReference>
<reference evidence="7" key="1">
    <citation type="submission" date="2025-08" db="UniProtKB">
        <authorList>
            <consortium name="RefSeq"/>
        </authorList>
    </citation>
    <scope>IDENTIFICATION</scope>
    <source>
        <tissue evidence="7">Leaf</tissue>
    </source>
</reference>
<dbReference type="SUPFAM" id="SSF52540">
    <property type="entry name" value="P-loop containing nucleoside triphosphate hydrolases"/>
    <property type="match status" value="1"/>
</dbReference>
<evidence type="ECO:0000313" key="7">
    <source>
        <dbReference type="RefSeq" id="XP_048132999.1"/>
    </source>
</evidence>
<dbReference type="PRINTS" id="PR00364">
    <property type="entry name" value="DISEASERSIST"/>
</dbReference>
<sequence>MMYTQSRKWKLKKPSHSEDPNSMASSSSTPPHGGDYEGGEEQRKGNNYEVFLSFRGKDTRKGFTDYLYTSLKVAGIHVFRDDNELRVGDEFGPELLCSITQSKISIPIISENYASSTWCLRELAHILKCRRNRGQIVLPIFYKVEPSQVRRLLGGFGDAISAHKRNLDERIVKEWEEALKEVTSLKVWESEKTDNGHEGKLVETVVRKVMGELKRLFLLNVPKQLVGIDDRVEYLMSFIDAKCSDTRVIGIYGMGGIGKTTLAKVLYNKLSSHYEYQSFVENIRERSKRKGIEGVQKQLISDINGDLCDVSNVDDGINILKSRFTNKKVLILLDDVDDHTHLNALVGDGSWFKAGSIVIVTTRDKGILDTAGVSYKYQLNELLSDQSLVLFSRHAFRMDSPPTDYQVISRDIVSTTWGLPLALEVIGSFLCGKTKEAWKATSKKLEKVPHKKVQEKLRISYDALDPEDQHIFLDIACFFIGSSKQHPTYMWDACGFFPGKGIEVLSLLSLIKIDEDGNFLMHDQLRDLGREIIRLENQKEPQNRSRLWDYEEAIEVLGSNKVRVFSTCLG</sequence>
<feature type="region of interest" description="Disordered" evidence="4">
    <location>
        <begin position="1"/>
        <end position="42"/>
    </location>
</feature>
<evidence type="ECO:0000313" key="6">
    <source>
        <dbReference type="Proteomes" id="UP000827889"/>
    </source>
</evidence>
<dbReference type="Gene3D" id="1.10.8.430">
    <property type="entry name" value="Helical domain of apoptotic protease-activating factors"/>
    <property type="match status" value="1"/>
</dbReference>
<dbReference type="SMART" id="SM00255">
    <property type="entry name" value="TIR"/>
    <property type="match status" value="1"/>
</dbReference>
<dbReference type="SUPFAM" id="SSF46785">
    <property type="entry name" value="Winged helix' DNA-binding domain"/>
    <property type="match status" value="1"/>
</dbReference>
<dbReference type="GeneID" id="115733026"/>
<keyword evidence="1" id="KW-0433">Leucine-rich repeat</keyword>
<gene>
    <name evidence="7" type="primary">LOC115733026</name>
</gene>
<evidence type="ECO:0000259" key="5">
    <source>
        <dbReference type="PROSITE" id="PS50104"/>
    </source>
</evidence>
<keyword evidence="2" id="KW-0677">Repeat</keyword>
<dbReference type="InterPro" id="IPR058192">
    <property type="entry name" value="WHD_ROQ1-like"/>
</dbReference>
<dbReference type="InterPro" id="IPR044974">
    <property type="entry name" value="Disease_R_plants"/>
</dbReference>
<dbReference type="Proteomes" id="UP000827889">
    <property type="component" value="Chromosome 4"/>
</dbReference>
<keyword evidence="6" id="KW-1185">Reference proteome</keyword>
<name>A0ABM3H8S4_9MYRT</name>
<dbReference type="PROSITE" id="PS50104">
    <property type="entry name" value="TIR"/>
    <property type="match status" value="1"/>
</dbReference>
<dbReference type="InterPro" id="IPR027417">
    <property type="entry name" value="P-loop_NTPase"/>
</dbReference>
<evidence type="ECO:0000256" key="3">
    <source>
        <dbReference type="ARBA" id="ARBA00022821"/>
    </source>
</evidence>
<evidence type="ECO:0000256" key="2">
    <source>
        <dbReference type="ARBA" id="ARBA00022737"/>
    </source>
</evidence>
<dbReference type="SUPFAM" id="SSF52200">
    <property type="entry name" value="Toll/Interleukin receptor TIR domain"/>
    <property type="match status" value="1"/>
</dbReference>
<keyword evidence="3" id="KW-0611">Plant defense</keyword>
<dbReference type="InterPro" id="IPR000157">
    <property type="entry name" value="TIR_dom"/>
</dbReference>
<dbReference type="PANTHER" id="PTHR11017:SF570">
    <property type="entry name" value="DISEASE RESISTANCE PROTEIN (TIR-NBS CLASS)-RELATED"/>
    <property type="match status" value="1"/>
</dbReference>
<proteinExistence type="predicted"/>